<dbReference type="AlphaFoldDB" id="A0A914PTA0"/>
<protein>
    <submittedName>
        <fullName evidence="5">Putative nuclease HARBI1</fullName>
    </submittedName>
</protein>
<keyword evidence="2" id="KW-0479">Metal-binding</keyword>
<dbReference type="WBParaSite" id="PDA_v2.g18083.t1">
    <property type="protein sequence ID" value="PDA_v2.g18083.t1"/>
    <property type="gene ID" value="PDA_v2.g18083"/>
</dbReference>
<comment type="cofactor">
    <cofactor evidence="1">
        <name>a divalent metal cation</name>
        <dbReference type="ChEBI" id="CHEBI:60240"/>
    </cofactor>
</comment>
<accession>A0A914PTA0</accession>
<evidence type="ECO:0000313" key="5">
    <source>
        <dbReference type="WBParaSite" id="PDA_v2.g18083.t1"/>
    </source>
</evidence>
<organism evidence="4 5">
    <name type="scientific">Panagrolaimus davidi</name>
    <dbReference type="NCBI Taxonomy" id="227884"/>
    <lineage>
        <taxon>Eukaryota</taxon>
        <taxon>Metazoa</taxon>
        <taxon>Ecdysozoa</taxon>
        <taxon>Nematoda</taxon>
        <taxon>Chromadorea</taxon>
        <taxon>Rhabditida</taxon>
        <taxon>Tylenchina</taxon>
        <taxon>Panagrolaimomorpha</taxon>
        <taxon>Panagrolaimoidea</taxon>
        <taxon>Panagrolaimidae</taxon>
        <taxon>Panagrolaimus</taxon>
    </lineage>
</organism>
<proteinExistence type="predicted"/>
<evidence type="ECO:0000256" key="1">
    <source>
        <dbReference type="ARBA" id="ARBA00001968"/>
    </source>
</evidence>
<dbReference type="GO" id="GO:0046872">
    <property type="term" value="F:metal ion binding"/>
    <property type="evidence" value="ECO:0007669"/>
    <property type="project" value="UniProtKB-KW"/>
</dbReference>
<evidence type="ECO:0000313" key="4">
    <source>
        <dbReference type="Proteomes" id="UP000887578"/>
    </source>
</evidence>
<evidence type="ECO:0000259" key="3">
    <source>
        <dbReference type="Pfam" id="PF13359"/>
    </source>
</evidence>
<dbReference type="InterPro" id="IPR027806">
    <property type="entry name" value="HARBI1_dom"/>
</dbReference>
<evidence type="ECO:0000256" key="2">
    <source>
        <dbReference type="ARBA" id="ARBA00022723"/>
    </source>
</evidence>
<keyword evidence="4" id="KW-1185">Reference proteome</keyword>
<reference evidence="5" key="1">
    <citation type="submission" date="2022-11" db="UniProtKB">
        <authorList>
            <consortium name="WormBaseParasite"/>
        </authorList>
    </citation>
    <scope>IDENTIFICATION</scope>
</reference>
<dbReference type="Proteomes" id="UP000887578">
    <property type="component" value="Unplaced"/>
</dbReference>
<dbReference type="PRINTS" id="PR02086">
    <property type="entry name" value="PUTNUCHARBI1"/>
</dbReference>
<dbReference type="Pfam" id="PF13359">
    <property type="entry name" value="DDE_Tnp_4"/>
    <property type="match status" value="1"/>
</dbReference>
<name>A0A914PTA0_9BILA</name>
<feature type="domain" description="DDE Tnp4" evidence="3">
    <location>
        <begin position="438"/>
        <end position="540"/>
    </location>
</feature>
<dbReference type="InterPro" id="IPR026103">
    <property type="entry name" value="HARBI1_animal"/>
</dbReference>
<sequence>MYPKFVESLCNSGGNNGSRWKSDKMDSKNRNESTISLNISIYENSVEAKTDEAGYCNNEKKVVAKLNIIEKLQAFGIQQPFEIPRQQNDAPMEPEMSHFRASQRLLNPNLVNPVNPDQTVNPIAPVNSDEIVNQIEGVENVQAMENDDVEDASDGDEDVALDVPDIGFGNYNEAAFNVQKSHIDFNIQFQSVIQEKVQIAKRNQEIKRQILENLAAETANLVQISAMELQRAHQVDGTDNRLIPSQQSNSLMIMDALRVVEILEEEDEENIEVLENLLSCLQQGGNAALMALDSISGMEIIERIPQPRLCRYFKTRIRLTPAQFLHHTGFTPEEAAYVLSFIGEDVIRRTLNSHALSPQTFFVTAMAALRHGGDFSTIAAITGVSPQSVSRVIQEFVNAVILRMGQFIDINKSENMWKHQQQIFWRKFRLPYIVGAVDGSLIPMRNIGTLKQWWCRKKFPALNMMIFVDANGMICFVSSSAPGSWHDKKVYDFSELGRKVANENWTPCPNAGVLADKGYQGVRSLLISPPKEGQRLDEESEFYRHAPQASSCHRRACIW</sequence>